<dbReference type="AlphaFoldDB" id="A0A392UX13"/>
<evidence type="ECO:0000313" key="2">
    <source>
        <dbReference type="Proteomes" id="UP000265520"/>
    </source>
</evidence>
<evidence type="ECO:0000313" key="1">
    <source>
        <dbReference type="EMBL" id="MCI80387.1"/>
    </source>
</evidence>
<protein>
    <submittedName>
        <fullName evidence="1">Uncharacterized protein</fullName>
    </submittedName>
</protein>
<dbReference type="EMBL" id="LXQA010994811">
    <property type="protein sequence ID" value="MCI80387.1"/>
    <property type="molecule type" value="Genomic_DNA"/>
</dbReference>
<keyword evidence="2" id="KW-1185">Reference proteome</keyword>
<reference evidence="1 2" key="1">
    <citation type="journal article" date="2018" name="Front. Plant Sci.">
        <title>Red Clover (Trifolium pratense) and Zigzag Clover (T. medium) - A Picture of Genomic Similarities and Differences.</title>
        <authorList>
            <person name="Dluhosova J."/>
            <person name="Istvanek J."/>
            <person name="Nedelnik J."/>
            <person name="Repkova J."/>
        </authorList>
    </citation>
    <scope>NUCLEOTIDE SEQUENCE [LARGE SCALE GENOMIC DNA]</scope>
    <source>
        <strain evidence="2">cv. 10/8</strain>
        <tissue evidence="1">Leaf</tissue>
    </source>
</reference>
<proteinExistence type="predicted"/>
<feature type="non-terminal residue" evidence="1">
    <location>
        <position position="1"/>
    </location>
</feature>
<organism evidence="1 2">
    <name type="scientific">Trifolium medium</name>
    <dbReference type="NCBI Taxonomy" id="97028"/>
    <lineage>
        <taxon>Eukaryota</taxon>
        <taxon>Viridiplantae</taxon>
        <taxon>Streptophyta</taxon>
        <taxon>Embryophyta</taxon>
        <taxon>Tracheophyta</taxon>
        <taxon>Spermatophyta</taxon>
        <taxon>Magnoliopsida</taxon>
        <taxon>eudicotyledons</taxon>
        <taxon>Gunneridae</taxon>
        <taxon>Pentapetalae</taxon>
        <taxon>rosids</taxon>
        <taxon>fabids</taxon>
        <taxon>Fabales</taxon>
        <taxon>Fabaceae</taxon>
        <taxon>Papilionoideae</taxon>
        <taxon>50 kb inversion clade</taxon>
        <taxon>NPAAA clade</taxon>
        <taxon>Hologalegina</taxon>
        <taxon>IRL clade</taxon>
        <taxon>Trifolieae</taxon>
        <taxon>Trifolium</taxon>
    </lineage>
</organism>
<accession>A0A392UX13</accession>
<dbReference type="Proteomes" id="UP000265520">
    <property type="component" value="Unassembled WGS sequence"/>
</dbReference>
<sequence length="42" mass="3957">DMSLVGLVKGVGDSEGAGGDPGIGSAIGCGNSHLGEIVGFQV</sequence>
<name>A0A392UX13_9FABA</name>
<comment type="caution">
    <text evidence="1">The sequence shown here is derived from an EMBL/GenBank/DDBJ whole genome shotgun (WGS) entry which is preliminary data.</text>
</comment>